<evidence type="ECO:0000313" key="4">
    <source>
        <dbReference type="EMBL" id="PKV09434.1"/>
    </source>
</evidence>
<keyword evidence="1 4" id="KW-0489">Methyltransferase</keyword>
<keyword evidence="2 4" id="KW-0808">Transferase</keyword>
<dbReference type="EMBL" id="PCHJ01000015">
    <property type="protein sequence ID" value="PKV09434.1"/>
    <property type="molecule type" value="Genomic_DNA"/>
</dbReference>
<dbReference type="Pfam" id="PF01596">
    <property type="entry name" value="Methyltransf_3"/>
    <property type="match status" value="1"/>
</dbReference>
<evidence type="ECO:0000256" key="1">
    <source>
        <dbReference type="ARBA" id="ARBA00022603"/>
    </source>
</evidence>
<dbReference type="InterPro" id="IPR029063">
    <property type="entry name" value="SAM-dependent_MTases_sf"/>
</dbReference>
<dbReference type="SUPFAM" id="SSF53335">
    <property type="entry name" value="S-adenosyl-L-methionine-dependent methyltransferases"/>
    <property type="match status" value="1"/>
</dbReference>
<dbReference type="Proteomes" id="UP000233731">
    <property type="component" value="Unassembled WGS sequence"/>
</dbReference>
<keyword evidence="3" id="KW-0949">S-adenosyl-L-methionine</keyword>
<reference evidence="4 5" key="1">
    <citation type="submission" date="2017-10" db="EMBL/GenBank/DDBJ databases">
        <title>Bifidobacterium genomics.</title>
        <authorList>
            <person name="Lugli G.A."/>
            <person name="Milani C."/>
            <person name="Mancabelli L."/>
        </authorList>
    </citation>
    <scope>NUCLEOTIDE SEQUENCE [LARGE SCALE GENOMIC DNA]</scope>
    <source>
        <strain evidence="4 5">1460B</strain>
    </source>
</reference>
<organism evidence="4 5">
    <name type="scientific">Bifidobacterium asteroides</name>
    <dbReference type="NCBI Taxonomy" id="1684"/>
    <lineage>
        <taxon>Bacteria</taxon>
        <taxon>Bacillati</taxon>
        <taxon>Actinomycetota</taxon>
        <taxon>Actinomycetes</taxon>
        <taxon>Bifidobacteriales</taxon>
        <taxon>Bifidobacteriaceae</taxon>
        <taxon>Bifidobacterium</taxon>
    </lineage>
</organism>
<comment type="caution">
    <text evidence="4">The sequence shown here is derived from an EMBL/GenBank/DDBJ whole genome shotgun (WGS) entry which is preliminary data.</text>
</comment>
<accession>A0A2N3RAC7</accession>
<proteinExistence type="predicted"/>
<dbReference type="Gene3D" id="3.40.50.150">
    <property type="entry name" value="Vaccinia Virus protein VP39"/>
    <property type="match status" value="1"/>
</dbReference>
<dbReference type="AlphaFoldDB" id="A0A2N3RAC7"/>
<name>A0A2N3RAC7_9BIFI</name>
<dbReference type="GO" id="GO:0032259">
    <property type="term" value="P:methylation"/>
    <property type="evidence" value="ECO:0007669"/>
    <property type="project" value="UniProtKB-KW"/>
</dbReference>
<evidence type="ECO:0000313" key="5">
    <source>
        <dbReference type="Proteomes" id="UP000233731"/>
    </source>
</evidence>
<evidence type="ECO:0000256" key="3">
    <source>
        <dbReference type="ARBA" id="ARBA00022691"/>
    </source>
</evidence>
<dbReference type="InterPro" id="IPR002935">
    <property type="entry name" value="SAM_O-MeTrfase"/>
</dbReference>
<dbReference type="GO" id="GO:0008171">
    <property type="term" value="F:O-methyltransferase activity"/>
    <property type="evidence" value="ECO:0007669"/>
    <property type="project" value="InterPro"/>
</dbReference>
<protein>
    <submittedName>
        <fullName evidence="4">Methyltransferase</fullName>
    </submittedName>
</protein>
<gene>
    <name evidence="4" type="ORF">CQR44_0967</name>
</gene>
<sequence>MCPLVVTMVSMDKTSYNNIARGWEFAEASALNVESDKLQTLRDKASEAGFAQCSRSQGAFLQFLAGRNAPASIILVGNGSVVEALRLMTGLHGHGQFTAVDSTAQGTSLVKKIFAGMEKAHPGMRLRAVNAAARTYFPRLNPSDYDLIVVSGNGENYQQVMDQAPRLLKDRGQLIFTDAFDLLDEPDKGGVLNPANRSEKTTTLRTIMEDISKDNAWESCLLPIGTGMIMATRAR</sequence>
<evidence type="ECO:0000256" key="2">
    <source>
        <dbReference type="ARBA" id="ARBA00022679"/>
    </source>
</evidence>